<dbReference type="SUPFAM" id="SSF161098">
    <property type="entry name" value="MetI-like"/>
    <property type="match status" value="1"/>
</dbReference>
<comment type="subcellular location">
    <subcellularLocation>
        <location evidence="1 7">Cell membrane</location>
        <topology evidence="1 7">Multi-pass membrane protein</topology>
    </subcellularLocation>
</comment>
<dbReference type="Pfam" id="PF19300">
    <property type="entry name" value="BPD_transp_1_N"/>
    <property type="match status" value="1"/>
</dbReference>
<dbReference type="CDD" id="cd06261">
    <property type="entry name" value="TM_PBP2"/>
    <property type="match status" value="1"/>
</dbReference>
<name>A0ABP8DRI0_9ACTN</name>
<dbReference type="RefSeq" id="WP_345139880.1">
    <property type="nucleotide sequence ID" value="NZ_BAABAT010000051.1"/>
</dbReference>
<comment type="caution">
    <text evidence="10">The sequence shown here is derived from an EMBL/GenBank/DDBJ whole genome shotgun (WGS) entry which is preliminary data.</text>
</comment>
<organism evidence="10 11">
    <name type="scientific">Dactylosporangium darangshiense</name>
    <dbReference type="NCBI Taxonomy" id="579108"/>
    <lineage>
        <taxon>Bacteria</taxon>
        <taxon>Bacillati</taxon>
        <taxon>Actinomycetota</taxon>
        <taxon>Actinomycetes</taxon>
        <taxon>Micromonosporales</taxon>
        <taxon>Micromonosporaceae</taxon>
        <taxon>Dactylosporangium</taxon>
    </lineage>
</organism>
<dbReference type="PANTHER" id="PTHR43163:SF3">
    <property type="entry name" value="PEPTIDE ABC TRANSPORTER PERMEASE PROTEIN"/>
    <property type="match status" value="1"/>
</dbReference>
<keyword evidence="2 7" id="KW-0813">Transport</keyword>
<evidence type="ECO:0000256" key="2">
    <source>
        <dbReference type="ARBA" id="ARBA00022448"/>
    </source>
</evidence>
<dbReference type="InterPro" id="IPR035906">
    <property type="entry name" value="MetI-like_sf"/>
</dbReference>
<keyword evidence="6 7" id="KW-0472">Membrane</keyword>
<keyword evidence="4 7" id="KW-0812">Transmembrane</keyword>
<keyword evidence="3" id="KW-1003">Cell membrane</keyword>
<dbReference type="Proteomes" id="UP001500620">
    <property type="component" value="Unassembled WGS sequence"/>
</dbReference>
<feature type="domain" description="ABC transmembrane type-1" evidence="9">
    <location>
        <begin position="119"/>
        <end position="324"/>
    </location>
</feature>
<evidence type="ECO:0000256" key="3">
    <source>
        <dbReference type="ARBA" id="ARBA00022475"/>
    </source>
</evidence>
<keyword evidence="5 7" id="KW-1133">Transmembrane helix</keyword>
<evidence type="ECO:0000313" key="10">
    <source>
        <dbReference type="EMBL" id="GAA4262401.1"/>
    </source>
</evidence>
<feature type="transmembrane region" description="Helical" evidence="7">
    <location>
        <begin position="158"/>
        <end position="181"/>
    </location>
</feature>
<feature type="transmembrane region" description="Helical" evidence="7">
    <location>
        <begin position="29"/>
        <end position="53"/>
    </location>
</feature>
<evidence type="ECO:0000256" key="5">
    <source>
        <dbReference type="ARBA" id="ARBA00022989"/>
    </source>
</evidence>
<evidence type="ECO:0000256" key="7">
    <source>
        <dbReference type="RuleBase" id="RU363032"/>
    </source>
</evidence>
<dbReference type="PANTHER" id="PTHR43163">
    <property type="entry name" value="DIPEPTIDE TRANSPORT SYSTEM PERMEASE PROTEIN DPPB-RELATED"/>
    <property type="match status" value="1"/>
</dbReference>
<feature type="transmembrane region" description="Helical" evidence="7">
    <location>
        <begin position="310"/>
        <end position="329"/>
    </location>
</feature>
<sequence>MTTLLERPEAPPRSAPPAGDRPRRRRRRWIGASVTPVVVFLFSSLITFTLGALSPSNPAAAVLGETATPADIARMNHEFGLDRPFLVQYADWLGSAFTGDLGRSYFTTIPVADSVFTALPVDLALAGLAVLLAVLLGGAAGIGAALRRGGRLDRAVTFVASALGALPPFVIGIGLIVVFSVLLKALPAGGYVGPQHGLLPWLRFAILPALALSLDIAANIARQLRTSLVAQLGENYVTGAVVRGLGTRRVLFGHALRNAIGPALTVLGVGVPTVLGGAIVTEKIFNLPGLAQLTLQAAAQHDVPVIQGTLLVTITVVLACNTLVNLALLRLTPQGRRS</sequence>
<dbReference type="PROSITE" id="PS50928">
    <property type="entry name" value="ABC_TM1"/>
    <property type="match status" value="1"/>
</dbReference>
<evidence type="ECO:0000256" key="8">
    <source>
        <dbReference type="SAM" id="MobiDB-lite"/>
    </source>
</evidence>
<dbReference type="Gene3D" id="1.10.3720.10">
    <property type="entry name" value="MetI-like"/>
    <property type="match status" value="1"/>
</dbReference>
<reference evidence="11" key="1">
    <citation type="journal article" date="2019" name="Int. J. Syst. Evol. Microbiol.">
        <title>The Global Catalogue of Microorganisms (GCM) 10K type strain sequencing project: providing services to taxonomists for standard genome sequencing and annotation.</title>
        <authorList>
            <consortium name="The Broad Institute Genomics Platform"/>
            <consortium name="The Broad Institute Genome Sequencing Center for Infectious Disease"/>
            <person name="Wu L."/>
            <person name="Ma J."/>
        </authorList>
    </citation>
    <scope>NUCLEOTIDE SEQUENCE [LARGE SCALE GENOMIC DNA]</scope>
    <source>
        <strain evidence="11">JCM 17441</strain>
    </source>
</reference>
<feature type="transmembrane region" description="Helical" evidence="7">
    <location>
        <begin position="201"/>
        <end position="221"/>
    </location>
</feature>
<dbReference type="EMBL" id="BAABAT010000051">
    <property type="protein sequence ID" value="GAA4262401.1"/>
    <property type="molecule type" value="Genomic_DNA"/>
</dbReference>
<feature type="compositionally biased region" description="Basic and acidic residues" evidence="8">
    <location>
        <begin position="1"/>
        <end position="10"/>
    </location>
</feature>
<evidence type="ECO:0000313" key="11">
    <source>
        <dbReference type="Proteomes" id="UP001500620"/>
    </source>
</evidence>
<feature type="region of interest" description="Disordered" evidence="8">
    <location>
        <begin position="1"/>
        <end position="26"/>
    </location>
</feature>
<feature type="transmembrane region" description="Helical" evidence="7">
    <location>
        <begin position="259"/>
        <end position="280"/>
    </location>
</feature>
<feature type="transmembrane region" description="Helical" evidence="7">
    <location>
        <begin position="123"/>
        <end position="146"/>
    </location>
</feature>
<evidence type="ECO:0000256" key="6">
    <source>
        <dbReference type="ARBA" id="ARBA00023136"/>
    </source>
</evidence>
<gene>
    <name evidence="10" type="ORF">GCM10022255_098910</name>
</gene>
<dbReference type="InterPro" id="IPR000515">
    <property type="entry name" value="MetI-like"/>
</dbReference>
<evidence type="ECO:0000256" key="1">
    <source>
        <dbReference type="ARBA" id="ARBA00004651"/>
    </source>
</evidence>
<evidence type="ECO:0000259" key="9">
    <source>
        <dbReference type="PROSITE" id="PS50928"/>
    </source>
</evidence>
<accession>A0ABP8DRI0</accession>
<dbReference type="Pfam" id="PF00528">
    <property type="entry name" value="BPD_transp_1"/>
    <property type="match status" value="1"/>
</dbReference>
<dbReference type="InterPro" id="IPR045621">
    <property type="entry name" value="BPD_transp_1_N"/>
</dbReference>
<evidence type="ECO:0000256" key="4">
    <source>
        <dbReference type="ARBA" id="ARBA00022692"/>
    </source>
</evidence>
<protein>
    <submittedName>
        <fullName evidence="10">ABC transporter permease</fullName>
    </submittedName>
</protein>
<proteinExistence type="inferred from homology"/>
<keyword evidence="11" id="KW-1185">Reference proteome</keyword>
<comment type="similarity">
    <text evidence="7">Belongs to the binding-protein-dependent transport system permease family.</text>
</comment>